<evidence type="ECO:0000313" key="5">
    <source>
        <dbReference type="EMBL" id="WZO35277.1"/>
    </source>
</evidence>
<evidence type="ECO:0000256" key="1">
    <source>
        <dbReference type="ARBA" id="ARBA00004924"/>
    </source>
</evidence>
<evidence type="ECO:0000256" key="2">
    <source>
        <dbReference type="ARBA" id="ARBA00007832"/>
    </source>
</evidence>
<dbReference type="RefSeq" id="WP_349426114.1">
    <property type="nucleotide sequence ID" value="NZ_CP151632.1"/>
</dbReference>
<name>A0AAU6SEM7_9MICO</name>
<gene>
    <name evidence="5" type="ORF">MRBLWS13_002973</name>
</gene>
<sequence>MISPALHLSPVALARAQRHLVAKAIVEFSHERLLSPDSIVGGWRLVVPHADVEYRFQAVRTELEHWIVDEASLRRLVDGEPAELDAQALILELQPLLGLSDQLLPIYLEEIASTLAGAAFKIARGGPSADELTTADFQTIETAMTEGHPGFVANNGRIGFGVSDHAAYAPESGRPFRLVWLAARRSLSHLALGAGLDETSLFCQELSPAERARFAARLAEIGEDPDGYHLLPVHPWQWENRISITFAPDIARRDLVLIGESADEYRAQQSVRTMFNTTHPDRHYVKTALAVQNMGFLRGLSPAYMRVTPAINDWVADLVAGDATLRESGFRVLRERASIGYTGDAYHRTPTPSAHRKMLAALWRESPIPLITPGERLATMASLLHRDASGRSFATSLVRASGIPAAQWVRAYLRVYLRPLAHSLLAHDLAFMPHGENLILILEGHVPTGVFMKDIGEEVALLADRAVPDDVRRIVAPVDDDEKALAIFTDVFDGVLRHLAGILHVDGTLPEAEFWRIAADIIDEHAGQHPDLESRVDLRADVFAHSCLNRLQLRNTLQMVDLADQSASLMYAGTLTNPIARSGAPTAAARELLEV</sequence>
<dbReference type="EMBL" id="CP151632">
    <property type="protein sequence ID" value="WZO35277.1"/>
    <property type="molecule type" value="Genomic_DNA"/>
</dbReference>
<dbReference type="PANTHER" id="PTHR34384:SF6">
    <property type="entry name" value="STAPHYLOFERRIN B SYNTHASE"/>
    <property type="match status" value="1"/>
</dbReference>
<organism evidence="5">
    <name type="scientific">Microbacterium sp. LWS13-1.2</name>
    <dbReference type="NCBI Taxonomy" id="3135264"/>
    <lineage>
        <taxon>Bacteria</taxon>
        <taxon>Bacillati</taxon>
        <taxon>Actinomycetota</taxon>
        <taxon>Actinomycetes</taxon>
        <taxon>Micrococcales</taxon>
        <taxon>Microbacteriaceae</taxon>
        <taxon>Microbacterium</taxon>
    </lineage>
</organism>
<dbReference type="InterPro" id="IPR037455">
    <property type="entry name" value="LucA/IucC-like"/>
</dbReference>
<dbReference type="InterPro" id="IPR007310">
    <property type="entry name" value="Aerobactin_biosyn_IucA/IucC_N"/>
</dbReference>
<evidence type="ECO:0000259" key="4">
    <source>
        <dbReference type="Pfam" id="PF06276"/>
    </source>
</evidence>
<comment type="pathway">
    <text evidence="1">Siderophore biosynthesis.</text>
</comment>
<dbReference type="InterPro" id="IPR022770">
    <property type="entry name" value="IucA/IucC-like_C"/>
</dbReference>
<dbReference type="Gene3D" id="3.30.310.280">
    <property type="match status" value="1"/>
</dbReference>
<dbReference type="PANTHER" id="PTHR34384">
    <property type="entry name" value="L-2,3-DIAMINOPROPANOATE--CITRATE LIGASE"/>
    <property type="match status" value="1"/>
</dbReference>
<dbReference type="GO" id="GO:0019290">
    <property type="term" value="P:siderophore biosynthetic process"/>
    <property type="evidence" value="ECO:0007669"/>
    <property type="project" value="InterPro"/>
</dbReference>
<protein>
    <submittedName>
        <fullName evidence="5">IucA/IucC family siderophore biosynthesis protein</fullName>
    </submittedName>
</protein>
<accession>A0AAU6SEM7</accession>
<evidence type="ECO:0000259" key="3">
    <source>
        <dbReference type="Pfam" id="PF04183"/>
    </source>
</evidence>
<dbReference type="Pfam" id="PF04183">
    <property type="entry name" value="IucA_IucC"/>
    <property type="match status" value="1"/>
</dbReference>
<dbReference type="Pfam" id="PF06276">
    <property type="entry name" value="FhuF"/>
    <property type="match status" value="1"/>
</dbReference>
<feature type="domain" description="Aerobactin siderophore biosynthesis IucA/IucC-like C-terminal" evidence="4">
    <location>
        <begin position="407"/>
        <end position="556"/>
    </location>
</feature>
<dbReference type="AlphaFoldDB" id="A0AAU6SEM7"/>
<comment type="similarity">
    <text evidence="2">Belongs to the IucA/IucC family.</text>
</comment>
<feature type="domain" description="Aerobactin siderophore biosynthesis IucA/IucC N-terminal" evidence="3">
    <location>
        <begin position="136"/>
        <end position="385"/>
    </location>
</feature>
<dbReference type="Gene3D" id="1.10.510.40">
    <property type="match status" value="1"/>
</dbReference>
<dbReference type="GO" id="GO:0016881">
    <property type="term" value="F:acid-amino acid ligase activity"/>
    <property type="evidence" value="ECO:0007669"/>
    <property type="project" value="UniProtKB-ARBA"/>
</dbReference>
<reference evidence="5" key="1">
    <citation type="submission" date="2024-04" db="EMBL/GenBank/DDBJ databases">
        <authorList>
            <person name="Roder T."/>
            <person name="Oberhansli S."/>
            <person name="Kreuzer M."/>
        </authorList>
    </citation>
    <scope>NUCLEOTIDE SEQUENCE</scope>
    <source>
        <strain evidence="5">LWS13-1.2</strain>
    </source>
</reference>
<proteinExistence type="inferred from homology"/>
<dbReference type="Gene3D" id="6.10.250.3370">
    <property type="match status" value="1"/>
</dbReference>